<dbReference type="Pfam" id="PF00389">
    <property type="entry name" value="2-Hacid_dh"/>
    <property type="match status" value="1"/>
</dbReference>
<dbReference type="InterPro" id="IPR006139">
    <property type="entry name" value="D-isomer_2_OHA_DH_cat_dom"/>
</dbReference>
<feature type="domain" description="D-isomer specific 2-hydroxyacid dehydrogenase catalytic" evidence="4">
    <location>
        <begin position="42"/>
        <end position="256"/>
    </location>
</feature>
<evidence type="ECO:0000313" key="7">
    <source>
        <dbReference type="Proteomes" id="UP001300502"/>
    </source>
</evidence>
<keyword evidence="7" id="KW-1185">Reference proteome</keyword>
<dbReference type="PANTHER" id="PTHR43026:SF1">
    <property type="entry name" value="2-HYDROXYACID DEHYDROGENASE HOMOLOG 1-RELATED"/>
    <property type="match status" value="1"/>
</dbReference>
<keyword evidence="2" id="KW-0520">NAD</keyword>
<dbReference type="EMBL" id="JANCYU010000056">
    <property type="protein sequence ID" value="KAK4527821.1"/>
    <property type="molecule type" value="Genomic_DNA"/>
</dbReference>
<sequence>MHILAPDLVFQYASSHHWNEAFRIILPCGKSVSVLIVKVFCKDADAVNKEVLKIFHDKGVGLIALLCTGFNKVDLKAPSELKIPVVRVPAYSPNAVGEFVVAQSLSLARKIHKAYDRTVGIVGTAWTAVLKSLELELLSQSDIVSLHCPLNENTKYFIRAETLSKMKPGELIRTSRGASMNTQIILNALYLGHIEVLEMDVYYGDLILSKYAIVHDPLLAKLQVLPDVFIASHQAFRVDVSLRSISRTTIENISNFYY</sequence>
<dbReference type="SUPFAM" id="SSF51735">
    <property type="entry name" value="NAD(P)-binding Rossmann-fold domains"/>
    <property type="match status" value="1"/>
</dbReference>
<dbReference type="InterPro" id="IPR006140">
    <property type="entry name" value="D-isomer_DH_NAD-bd"/>
</dbReference>
<reference evidence="6 7" key="1">
    <citation type="submission" date="2022-07" db="EMBL/GenBank/DDBJ databases">
        <title>Genome-wide signatures of adaptation to extreme environments.</title>
        <authorList>
            <person name="Cho C.H."/>
            <person name="Yoon H.S."/>
        </authorList>
    </citation>
    <scope>NUCLEOTIDE SEQUENCE [LARGE SCALE GENOMIC DNA]</scope>
    <source>
        <strain evidence="6 7">108.79 E11</strain>
    </source>
</reference>
<dbReference type="GO" id="GO:0016616">
    <property type="term" value="F:oxidoreductase activity, acting on the CH-OH group of donors, NAD or NADP as acceptor"/>
    <property type="evidence" value="ECO:0007669"/>
    <property type="project" value="InterPro"/>
</dbReference>
<dbReference type="SUPFAM" id="SSF52283">
    <property type="entry name" value="Formate/glycerate dehydrogenase catalytic domain-like"/>
    <property type="match status" value="1"/>
</dbReference>
<keyword evidence="3" id="KW-0560">Oxidoreductase</keyword>
<dbReference type="Proteomes" id="UP001300502">
    <property type="component" value="Unassembled WGS sequence"/>
</dbReference>
<organism evidence="6 7">
    <name type="scientific">Galdieria yellowstonensis</name>
    <dbReference type="NCBI Taxonomy" id="3028027"/>
    <lineage>
        <taxon>Eukaryota</taxon>
        <taxon>Rhodophyta</taxon>
        <taxon>Bangiophyceae</taxon>
        <taxon>Galdieriales</taxon>
        <taxon>Galdieriaceae</taxon>
        <taxon>Galdieria</taxon>
    </lineage>
</organism>
<evidence type="ECO:0000259" key="5">
    <source>
        <dbReference type="Pfam" id="PF02826"/>
    </source>
</evidence>
<dbReference type="AlphaFoldDB" id="A0AAV9IKT4"/>
<protein>
    <submittedName>
        <fullName evidence="6">Uncharacterized protein</fullName>
    </submittedName>
</protein>
<evidence type="ECO:0000256" key="2">
    <source>
        <dbReference type="ARBA" id="ARBA00023027"/>
    </source>
</evidence>
<dbReference type="PANTHER" id="PTHR43026">
    <property type="entry name" value="2-HYDROXYACID DEHYDROGENASE HOMOLOG 1-RELATED"/>
    <property type="match status" value="1"/>
</dbReference>
<comment type="caution">
    <text evidence="6">The sequence shown here is derived from an EMBL/GenBank/DDBJ whole genome shotgun (WGS) entry which is preliminary data.</text>
</comment>
<evidence type="ECO:0000256" key="3">
    <source>
        <dbReference type="RuleBase" id="RU003719"/>
    </source>
</evidence>
<dbReference type="GO" id="GO:0051287">
    <property type="term" value="F:NAD binding"/>
    <property type="evidence" value="ECO:0007669"/>
    <property type="project" value="InterPro"/>
</dbReference>
<dbReference type="InterPro" id="IPR058205">
    <property type="entry name" value="D-LDH-like"/>
</dbReference>
<gene>
    <name evidence="6" type="ORF">GAYE_SCF45G5752</name>
</gene>
<dbReference type="Pfam" id="PF02826">
    <property type="entry name" value="2-Hacid_dh_C"/>
    <property type="match status" value="1"/>
</dbReference>
<evidence type="ECO:0000259" key="4">
    <source>
        <dbReference type="Pfam" id="PF00389"/>
    </source>
</evidence>
<evidence type="ECO:0000313" key="6">
    <source>
        <dbReference type="EMBL" id="KAK4527821.1"/>
    </source>
</evidence>
<dbReference type="InterPro" id="IPR036291">
    <property type="entry name" value="NAD(P)-bd_dom_sf"/>
</dbReference>
<accession>A0AAV9IKT4</accession>
<dbReference type="Gene3D" id="3.40.50.720">
    <property type="entry name" value="NAD(P)-binding Rossmann-like Domain"/>
    <property type="match status" value="4"/>
</dbReference>
<proteinExistence type="inferred from homology"/>
<comment type="similarity">
    <text evidence="1 3">Belongs to the D-isomer specific 2-hydroxyacid dehydrogenase family.</text>
</comment>
<evidence type="ECO:0000256" key="1">
    <source>
        <dbReference type="ARBA" id="ARBA00005854"/>
    </source>
</evidence>
<name>A0AAV9IKT4_9RHOD</name>
<feature type="domain" description="D-isomer specific 2-hydroxyacid dehydrogenase NAD-binding" evidence="5">
    <location>
        <begin position="136"/>
        <end position="235"/>
    </location>
</feature>